<dbReference type="InterPro" id="IPR050204">
    <property type="entry name" value="AraC_XylS_family_regulators"/>
</dbReference>
<dbReference type="InterPro" id="IPR020449">
    <property type="entry name" value="Tscrpt_reg_AraC-type_HTH"/>
</dbReference>
<dbReference type="RefSeq" id="WP_070357993.1">
    <property type="nucleotide sequence ID" value="NZ_WHUF01000003.1"/>
</dbReference>
<comment type="caution">
    <text evidence="6">The sequence shown here is derived from an EMBL/GenBank/DDBJ whole genome shotgun (WGS) entry which is preliminary data.</text>
</comment>
<dbReference type="Gene3D" id="1.10.10.60">
    <property type="entry name" value="Homeodomain-like"/>
    <property type="match status" value="1"/>
</dbReference>
<keyword evidence="3" id="KW-0804">Transcription</keyword>
<dbReference type="PANTHER" id="PTHR46796:SF13">
    <property type="entry name" value="HTH-TYPE TRANSCRIPTIONAL ACTIVATOR RHAS"/>
    <property type="match status" value="1"/>
</dbReference>
<dbReference type="InterPro" id="IPR018062">
    <property type="entry name" value="HTH_AraC-typ_CS"/>
</dbReference>
<reference evidence="6 7" key="1">
    <citation type="submission" date="2019-10" db="EMBL/GenBank/DDBJ databases">
        <title>Two novel species isolated from a subtropical stream in China.</title>
        <authorList>
            <person name="Lu H."/>
        </authorList>
    </citation>
    <scope>NUCLEOTIDE SEQUENCE [LARGE SCALE GENOMIC DNA]</scope>
    <source>
        <strain evidence="6 7">FT103W</strain>
    </source>
</reference>
<keyword evidence="2" id="KW-0238">DNA-binding</keyword>
<dbReference type="InterPro" id="IPR018060">
    <property type="entry name" value="HTH_AraC"/>
</dbReference>
<dbReference type="PRINTS" id="PR00032">
    <property type="entry name" value="HTHARAC"/>
</dbReference>
<evidence type="ECO:0000259" key="5">
    <source>
        <dbReference type="PROSITE" id="PS01124"/>
    </source>
</evidence>
<dbReference type="Proteomes" id="UP000444318">
    <property type="component" value="Unassembled WGS sequence"/>
</dbReference>
<dbReference type="SMART" id="SM00342">
    <property type="entry name" value="HTH_ARAC"/>
    <property type="match status" value="1"/>
</dbReference>
<evidence type="ECO:0000256" key="3">
    <source>
        <dbReference type="ARBA" id="ARBA00023163"/>
    </source>
</evidence>
<dbReference type="PROSITE" id="PS01124">
    <property type="entry name" value="HTH_ARAC_FAMILY_2"/>
    <property type="match status" value="1"/>
</dbReference>
<evidence type="ECO:0000256" key="2">
    <source>
        <dbReference type="ARBA" id="ARBA00023125"/>
    </source>
</evidence>
<sequence>MQNVELNAIEILFDELSDVAFFVKDRDGRYLAANRTLVRRCGLRTKQEIVGKTVLEVHPRHLAQTYMAQDREVIEAGHTINKHLELHLYPNRRHGWCLTHKTPLRNDAGAIVGLVGTSHDLGLADDLHPVYRQIASIAQHIRDHYREPLCLNQLAQDAGLPLARVERLFQRVFHYSPRQLLLQSRLDGALALIEADPARSIADIANDCGYSDHSAFSRQFKALTGMTPMQYRAQQHGERPQAAPSMASWAELRA</sequence>
<keyword evidence="1" id="KW-0805">Transcription regulation</keyword>
<evidence type="ECO:0000313" key="6">
    <source>
        <dbReference type="EMBL" id="MQA20566.1"/>
    </source>
</evidence>
<dbReference type="PANTHER" id="PTHR46796">
    <property type="entry name" value="HTH-TYPE TRANSCRIPTIONAL ACTIVATOR RHAS-RELATED"/>
    <property type="match status" value="1"/>
</dbReference>
<dbReference type="Pfam" id="PF08448">
    <property type="entry name" value="PAS_4"/>
    <property type="match status" value="1"/>
</dbReference>
<dbReference type="NCBIfam" id="TIGR00229">
    <property type="entry name" value="sensory_box"/>
    <property type="match status" value="1"/>
</dbReference>
<feature type="region of interest" description="Disordered" evidence="4">
    <location>
        <begin position="233"/>
        <end position="254"/>
    </location>
</feature>
<dbReference type="EMBL" id="WHUF01000003">
    <property type="protein sequence ID" value="MQA20566.1"/>
    <property type="molecule type" value="Genomic_DNA"/>
</dbReference>
<feature type="domain" description="HTH araC/xylS-type" evidence="5">
    <location>
        <begin position="135"/>
        <end position="234"/>
    </location>
</feature>
<evidence type="ECO:0000313" key="7">
    <source>
        <dbReference type="Proteomes" id="UP000444318"/>
    </source>
</evidence>
<dbReference type="InterPro" id="IPR013656">
    <property type="entry name" value="PAS_4"/>
</dbReference>
<dbReference type="SUPFAM" id="SSF55785">
    <property type="entry name" value="PYP-like sensor domain (PAS domain)"/>
    <property type="match status" value="1"/>
</dbReference>
<proteinExistence type="predicted"/>
<name>A0A843SJM9_9BURK</name>
<dbReference type="PROSITE" id="PS00041">
    <property type="entry name" value="HTH_ARAC_FAMILY_1"/>
    <property type="match status" value="1"/>
</dbReference>
<dbReference type="CDD" id="cd00130">
    <property type="entry name" value="PAS"/>
    <property type="match status" value="1"/>
</dbReference>
<dbReference type="Gene3D" id="3.30.450.20">
    <property type="entry name" value="PAS domain"/>
    <property type="match status" value="1"/>
</dbReference>
<dbReference type="GO" id="GO:0003700">
    <property type="term" value="F:DNA-binding transcription factor activity"/>
    <property type="evidence" value="ECO:0007669"/>
    <property type="project" value="InterPro"/>
</dbReference>
<dbReference type="Pfam" id="PF12833">
    <property type="entry name" value="HTH_18"/>
    <property type="match status" value="1"/>
</dbReference>
<dbReference type="InterPro" id="IPR000014">
    <property type="entry name" value="PAS"/>
</dbReference>
<dbReference type="SUPFAM" id="SSF46689">
    <property type="entry name" value="Homeodomain-like"/>
    <property type="match status" value="2"/>
</dbReference>
<dbReference type="InterPro" id="IPR009057">
    <property type="entry name" value="Homeodomain-like_sf"/>
</dbReference>
<keyword evidence="7" id="KW-1185">Reference proteome</keyword>
<dbReference type="InterPro" id="IPR035965">
    <property type="entry name" value="PAS-like_dom_sf"/>
</dbReference>
<protein>
    <submittedName>
        <fullName evidence="6">PAS domain-containing protein</fullName>
    </submittedName>
</protein>
<accession>A0A843SJM9</accession>
<organism evidence="6 7">
    <name type="scientific">Rugamonas rivuli</name>
    <dbReference type="NCBI Taxonomy" id="2743358"/>
    <lineage>
        <taxon>Bacteria</taxon>
        <taxon>Pseudomonadati</taxon>
        <taxon>Pseudomonadota</taxon>
        <taxon>Betaproteobacteria</taxon>
        <taxon>Burkholderiales</taxon>
        <taxon>Oxalobacteraceae</taxon>
        <taxon>Telluria group</taxon>
        <taxon>Rugamonas</taxon>
    </lineage>
</organism>
<evidence type="ECO:0000256" key="4">
    <source>
        <dbReference type="SAM" id="MobiDB-lite"/>
    </source>
</evidence>
<evidence type="ECO:0000256" key="1">
    <source>
        <dbReference type="ARBA" id="ARBA00023015"/>
    </source>
</evidence>
<gene>
    <name evidence="6" type="ORF">GEV01_13680</name>
</gene>
<dbReference type="GO" id="GO:0043565">
    <property type="term" value="F:sequence-specific DNA binding"/>
    <property type="evidence" value="ECO:0007669"/>
    <property type="project" value="InterPro"/>
</dbReference>
<dbReference type="AlphaFoldDB" id="A0A843SJM9"/>